<evidence type="ECO:0000256" key="1">
    <source>
        <dbReference type="SAM" id="Phobius"/>
    </source>
</evidence>
<name>A0A917IZ94_9MICC</name>
<reference evidence="3 4" key="1">
    <citation type="journal article" date="2014" name="Int. J. Syst. Evol. Microbiol.">
        <title>Complete genome sequence of Corynebacterium casei LMG S-19264T (=DSM 44701T), isolated from a smear-ripened cheese.</title>
        <authorList>
            <consortium name="US DOE Joint Genome Institute (JGI-PGF)"/>
            <person name="Walter F."/>
            <person name="Albersmeier A."/>
            <person name="Kalinowski J."/>
            <person name="Ruckert C."/>
        </authorList>
    </citation>
    <scope>NUCLEOTIDE SEQUENCE [LARGE SCALE GENOMIC DNA]</scope>
    <source>
        <strain evidence="3 4">CCM 8669</strain>
    </source>
</reference>
<feature type="transmembrane region" description="Helical" evidence="1">
    <location>
        <begin position="113"/>
        <end position="131"/>
    </location>
</feature>
<accession>A0A917IZ94</accession>
<dbReference type="PANTHER" id="PTHR36834:SF1">
    <property type="entry name" value="INTEGRAL MEMBRANE PROTEIN"/>
    <property type="match status" value="1"/>
</dbReference>
<feature type="transmembrane region" description="Helical" evidence="1">
    <location>
        <begin position="12"/>
        <end position="33"/>
    </location>
</feature>
<keyword evidence="1" id="KW-1133">Transmembrane helix</keyword>
<comment type="caution">
    <text evidence="3">The sequence shown here is derived from an EMBL/GenBank/DDBJ whole genome shotgun (WGS) entry which is preliminary data.</text>
</comment>
<dbReference type="PANTHER" id="PTHR36834">
    <property type="entry name" value="MEMBRANE PROTEIN-RELATED"/>
    <property type="match status" value="1"/>
</dbReference>
<feature type="transmembrane region" description="Helical" evidence="1">
    <location>
        <begin position="173"/>
        <end position="193"/>
    </location>
</feature>
<evidence type="ECO:0000313" key="3">
    <source>
        <dbReference type="EMBL" id="GGH66118.1"/>
    </source>
</evidence>
<keyword evidence="1" id="KW-0472">Membrane</keyword>
<dbReference type="AlphaFoldDB" id="A0A917IZ94"/>
<dbReference type="InterPro" id="IPR053150">
    <property type="entry name" value="Teicoplanin_resist-assoc"/>
</dbReference>
<protein>
    <recommendedName>
        <fullName evidence="2">VanZ-like domain-containing protein</fullName>
    </recommendedName>
</protein>
<gene>
    <name evidence="3" type="ORF">GCM10007359_20040</name>
</gene>
<dbReference type="RefSeq" id="WP_188360237.1">
    <property type="nucleotide sequence ID" value="NZ_BMDC01000004.1"/>
</dbReference>
<dbReference type="EMBL" id="BMDC01000004">
    <property type="protein sequence ID" value="GGH66118.1"/>
    <property type="molecule type" value="Genomic_DNA"/>
</dbReference>
<organism evidence="3 4">
    <name type="scientific">Rothia aerolata</name>
    <dbReference type="NCBI Taxonomy" id="1812262"/>
    <lineage>
        <taxon>Bacteria</taxon>
        <taxon>Bacillati</taxon>
        <taxon>Actinomycetota</taxon>
        <taxon>Actinomycetes</taxon>
        <taxon>Micrococcales</taxon>
        <taxon>Micrococcaceae</taxon>
        <taxon>Rothia</taxon>
    </lineage>
</organism>
<feature type="transmembrane region" description="Helical" evidence="1">
    <location>
        <begin position="45"/>
        <end position="65"/>
    </location>
</feature>
<dbReference type="PROSITE" id="PS51257">
    <property type="entry name" value="PROKAR_LIPOPROTEIN"/>
    <property type="match status" value="1"/>
</dbReference>
<dbReference type="Proteomes" id="UP000600171">
    <property type="component" value="Unassembled WGS sequence"/>
</dbReference>
<sequence length="204" mass="23030">MNTLVRWGGPILQQAVVLGVFACLVVIPLVGFIHWRKTGRAGGSWLWITPLVTMYAVGVISFTFLPLPDSNILKCGSSVYYPRFFAGWSLRSAWNATEGLGMLRFFTWPFVQIYMNILLFVPFGIFARWLLGAGFRSVLLAGFATTLLIELTQLTGIWGYFNCRYRTFDVDDMIFNTLGAVLGWALVMAWDCWRGRKSGMTTLL</sequence>
<evidence type="ECO:0000313" key="4">
    <source>
        <dbReference type="Proteomes" id="UP000600171"/>
    </source>
</evidence>
<dbReference type="InterPro" id="IPR006976">
    <property type="entry name" value="VanZ-like"/>
</dbReference>
<evidence type="ECO:0000259" key="2">
    <source>
        <dbReference type="Pfam" id="PF04892"/>
    </source>
</evidence>
<keyword evidence="4" id="KW-1185">Reference proteome</keyword>
<proteinExistence type="predicted"/>
<dbReference type="Pfam" id="PF04892">
    <property type="entry name" value="VanZ"/>
    <property type="match status" value="1"/>
</dbReference>
<keyword evidence="1" id="KW-0812">Transmembrane</keyword>
<feature type="transmembrane region" description="Helical" evidence="1">
    <location>
        <begin position="138"/>
        <end position="161"/>
    </location>
</feature>
<feature type="domain" description="VanZ-like" evidence="2">
    <location>
        <begin position="54"/>
        <end position="189"/>
    </location>
</feature>